<evidence type="ECO:0000256" key="3">
    <source>
        <dbReference type="ARBA" id="ARBA00022692"/>
    </source>
</evidence>
<evidence type="ECO:0000313" key="8">
    <source>
        <dbReference type="Proteomes" id="UP001201812"/>
    </source>
</evidence>
<feature type="transmembrane region" description="Helical" evidence="6">
    <location>
        <begin position="167"/>
        <end position="196"/>
    </location>
</feature>
<evidence type="ECO:0000256" key="5">
    <source>
        <dbReference type="ARBA" id="ARBA00023136"/>
    </source>
</evidence>
<keyword evidence="5 6" id="KW-0472">Membrane</keyword>
<sequence>MSRNRFLEVGPEPVPIVFPDRDEPMKTKIAQNGVATDYMTQAPIQLLILFVFDVPAFVFHLSMLIFILSQIITKNAYYRQGFYVLYCAVSLVDLYYVAITYALFRVGYLFGLFVDRYRCWDLGAKWVFESTDYCAWFQACAHTTIAFNRFTVFYLKQSHNTIWSRKWMVIIIIALFISPVFGMTTSFGAPVTYIFNADELIVVAYYDTNMSQVTRIVGFCYYFPLTIIGSTLNICSLVRYRRYMRENAISSGQVNQDHMLLIHTIFMLIAQILRTIYYVTLVVGLFVLPGNVSSNFLGFMQANIFLFSDAYSLLGSVFLFTLSSTVRKDFLLFYGCRPKKECFTRVSKMQTGF</sequence>
<comment type="similarity">
    <text evidence="2 6">Belongs to the nematode receptor-like protein srg family.</text>
</comment>
<evidence type="ECO:0000256" key="1">
    <source>
        <dbReference type="ARBA" id="ARBA00004141"/>
    </source>
</evidence>
<evidence type="ECO:0000256" key="2">
    <source>
        <dbReference type="ARBA" id="ARBA00005692"/>
    </source>
</evidence>
<feature type="transmembrane region" description="Helical" evidence="6">
    <location>
        <begin position="300"/>
        <end position="322"/>
    </location>
</feature>
<name>A0AAD4QS77_9BILA</name>
<feature type="transmembrane region" description="Helical" evidence="6">
    <location>
        <begin position="81"/>
        <end position="104"/>
    </location>
</feature>
<evidence type="ECO:0000313" key="7">
    <source>
        <dbReference type="EMBL" id="KAI1695275.1"/>
    </source>
</evidence>
<comment type="subcellular location">
    <subcellularLocation>
        <location evidence="1">Membrane</location>
        <topology evidence="1">Multi-pass membrane protein</topology>
    </subcellularLocation>
</comment>
<dbReference type="PANTHER" id="PTHR31552">
    <property type="entry name" value="SERPENTINE RECEPTOR CLASS GAMMA"/>
    <property type="match status" value="1"/>
</dbReference>
<dbReference type="GO" id="GO:0007606">
    <property type="term" value="P:sensory perception of chemical stimulus"/>
    <property type="evidence" value="ECO:0007669"/>
    <property type="project" value="UniProtKB-UniRule"/>
</dbReference>
<dbReference type="PANTHER" id="PTHR31552:SF8">
    <property type="entry name" value="SERPENTINE RECEPTOR CLASS GAMMA"/>
    <property type="match status" value="1"/>
</dbReference>
<dbReference type="EMBL" id="JAKKPZ010000420">
    <property type="protein sequence ID" value="KAI1695275.1"/>
    <property type="molecule type" value="Genomic_DNA"/>
</dbReference>
<dbReference type="Pfam" id="PF02118">
    <property type="entry name" value="Srg"/>
    <property type="match status" value="1"/>
</dbReference>
<dbReference type="AlphaFoldDB" id="A0AAD4QS77"/>
<feature type="transmembrane region" description="Helical" evidence="6">
    <location>
        <begin position="259"/>
        <end position="288"/>
    </location>
</feature>
<dbReference type="Proteomes" id="UP001201812">
    <property type="component" value="Unassembled WGS sequence"/>
</dbReference>
<feature type="transmembrane region" description="Helical" evidence="6">
    <location>
        <begin position="46"/>
        <end position="69"/>
    </location>
</feature>
<accession>A0AAD4QS77</accession>
<organism evidence="7 8">
    <name type="scientific">Ditylenchus destructor</name>
    <dbReference type="NCBI Taxonomy" id="166010"/>
    <lineage>
        <taxon>Eukaryota</taxon>
        <taxon>Metazoa</taxon>
        <taxon>Ecdysozoa</taxon>
        <taxon>Nematoda</taxon>
        <taxon>Chromadorea</taxon>
        <taxon>Rhabditida</taxon>
        <taxon>Tylenchina</taxon>
        <taxon>Tylenchomorpha</taxon>
        <taxon>Sphaerularioidea</taxon>
        <taxon>Anguinidae</taxon>
        <taxon>Anguininae</taxon>
        <taxon>Ditylenchus</taxon>
    </lineage>
</organism>
<protein>
    <recommendedName>
        <fullName evidence="6">Serpentine receptor class gamma</fullName>
    </recommendedName>
</protein>
<proteinExistence type="inferred from homology"/>
<evidence type="ECO:0000256" key="4">
    <source>
        <dbReference type="ARBA" id="ARBA00022989"/>
    </source>
</evidence>
<keyword evidence="4 6" id="KW-1133">Transmembrane helix</keyword>
<evidence type="ECO:0000256" key="6">
    <source>
        <dbReference type="RuleBase" id="RU280813"/>
    </source>
</evidence>
<dbReference type="GO" id="GO:0004888">
    <property type="term" value="F:transmembrane signaling receptor activity"/>
    <property type="evidence" value="ECO:0007669"/>
    <property type="project" value="InterPro"/>
</dbReference>
<keyword evidence="8" id="KW-1185">Reference proteome</keyword>
<keyword evidence="3 6" id="KW-0812">Transmembrane</keyword>
<feature type="transmembrane region" description="Helical" evidence="6">
    <location>
        <begin position="216"/>
        <end position="238"/>
    </location>
</feature>
<dbReference type="GO" id="GO:0016020">
    <property type="term" value="C:membrane"/>
    <property type="evidence" value="ECO:0007669"/>
    <property type="project" value="UniProtKB-SubCell"/>
</dbReference>
<feature type="transmembrane region" description="Helical" evidence="6">
    <location>
        <begin position="135"/>
        <end position="155"/>
    </location>
</feature>
<dbReference type="InterPro" id="IPR000609">
    <property type="entry name" value="7TM_GPCR_serpentine_rcpt_Srg"/>
</dbReference>
<reference evidence="7" key="1">
    <citation type="submission" date="2022-01" db="EMBL/GenBank/DDBJ databases">
        <title>Genome Sequence Resource for Two Populations of Ditylenchus destructor, the Migratory Endoparasitic Phytonematode.</title>
        <authorList>
            <person name="Zhang H."/>
            <person name="Lin R."/>
            <person name="Xie B."/>
        </authorList>
    </citation>
    <scope>NUCLEOTIDE SEQUENCE</scope>
    <source>
        <strain evidence="7">BazhouSP</strain>
    </source>
</reference>
<comment type="caution">
    <text evidence="7">The sequence shown here is derived from an EMBL/GenBank/DDBJ whole genome shotgun (WGS) entry which is preliminary data.</text>
</comment>
<gene>
    <name evidence="7" type="ORF">DdX_19670</name>
</gene>